<evidence type="ECO:0000313" key="2">
    <source>
        <dbReference type="EMBL" id="GIQ80181.1"/>
    </source>
</evidence>
<dbReference type="Proteomes" id="UP000265618">
    <property type="component" value="Unassembled WGS sequence"/>
</dbReference>
<evidence type="ECO:0000256" key="1">
    <source>
        <dbReference type="SAM" id="MobiDB-lite"/>
    </source>
</evidence>
<accession>A0A9K3CPK6</accession>
<name>A0A9K3CPK6_9EUKA</name>
<gene>
    <name evidence="2" type="ORF">KIPB_000939</name>
</gene>
<comment type="caution">
    <text evidence="2">The sequence shown here is derived from an EMBL/GenBank/DDBJ whole genome shotgun (WGS) entry which is preliminary data.</text>
</comment>
<keyword evidence="3" id="KW-1185">Reference proteome</keyword>
<proteinExistence type="predicted"/>
<protein>
    <submittedName>
        <fullName evidence="2">Uncharacterized protein</fullName>
    </submittedName>
</protein>
<feature type="compositionally biased region" description="Basic and acidic residues" evidence="1">
    <location>
        <begin position="217"/>
        <end position="234"/>
    </location>
</feature>
<organism evidence="2 3">
    <name type="scientific">Kipferlia bialata</name>
    <dbReference type="NCBI Taxonomy" id="797122"/>
    <lineage>
        <taxon>Eukaryota</taxon>
        <taxon>Metamonada</taxon>
        <taxon>Carpediemonas-like organisms</taxon>
        <taxon>Kipferlia</taxon>
    </lineage>
</organism>
<evidence type="ECO:0000313" key="3">
    <source>
        <dbReference type="Proteomes" id="UP000265618"/>
    </source>
</evidence>
<dbReference type="InterPro" id="IPR011043">
    <property type="entry name" value="Gal_Oxase/kelch_b-propeller"/>
</dbReference>
<feature type="region of interest" description="Disordered" evidence="1">
    <location>
        <begin position="213"/>
        <end position="236"/>
    </location>
</feature>
<dbReference type="SUPFAM" id="SSF50965">
    <property type="entry name" value="Galactose oxidase, central domain"/>
    <property type="match status" value="1"/>
</dbReference>
<dbReference type="EMBL" id="BDIP01000118">
    <property type="protein sequence ID" value="GIQ80181.1"/>
    <property type="molecule type" value="Genomic_DNA"/>
</dbReference>
<sequence length="302" mass="33093">MRKGLSGSPSVHLSPALTLVGDDLSQVVRYTSVCPLSEGAVFAVTSTYTDTVTSASGMGVMSTGCVILTLVEAEVVCERVECPIPDWDGDTFQSEPYTVCVYLGGGVVGVVRGKSVYLLSLDTREWQVQQGVLSHDALGSTQLACALQGKIIIVSGRDYHNPTVWEYDTLSQLLWKLPLPPSGNSLRVLEYGTEYRGSLHYIKRQSHLIYTPGQSQVEREGEPDRERDREREGEGGWVSIPMGCHNHGDVAALGRYLVYPHEDTLVAWDSVSGVYHNIEMPEGPAGIYQLCERLVKLSDTEV</sequence>
<reference evidence="2 3" key="1">
    <citation type="journal article" date="2018" name="PLoS ONE">
        <title>The draft genome of Kipferlia bialata reveals reductive genome evolution in fornicate parasites.</title>
        <authorList>
            <person name="Tanifuji G."/>
            <person name="Takabayashi S."/>
            <person name="Kume K."/>
            <person name="Takagi M."/>
            <person name="Nakayama T."/>
            <person name="Kamikawa R."/>
            <person name="Inagaki Y."/>
            <person name="Hashimoto T."/>
        </authorList>
    </citation>
    <scope>NUCLEOTIDE SEQUENCE [LARGE SCALE GENOMIC DNA]</scope>
    <source>
        <strain evidence="2">NY0173</strain>
    </source>
</reference>
<dbReference type="AlphaFoldDB" id="A0A9K3CPK6"/>